<organism evidence="2 3">
    <name type="scientific">Didymodactylos carnosus</name>
    <dbReference type="NCBI Taxonomy" id="1234261"/>
    <lineage>
        <taxon>Eukaryota</taxon>
        <taxon>Metazoa</taxon>
        <taxon>Spiralia</taxon>
        <taxon>Gnathifera</taxon>
        <taxon>Rotifera</taxon>
        <taxon>Eurotatoria</taxon>
        <taxon>Bdelloidea</taxon>
        <taxon>Philodinida</taxon>
        <taxon>Philodinidae</taxon>
        <taxon>Didymodactylos</taxon>
    </lineage>
</organism>
<dbReference type="Pfam" id="PF13516">
    <property type="entry name" value="LRR_6"/>
    <property type="match status" value="1"/>
</dbReference>
<accession>A0A8S2UDX8</accession>
<dbReference type="AlphaFoldDB" id="A0A8S2UDX8"/>
<dbReference type="Gene3D" id="3.80.10.10">
    <property type="entry name" value="Ribonuclease Inhibitor"/>
    <property type="match status" value="1"/>
</dbReference>
<dbReference type="EMBL" id="CAJOBA010061132">
    <property type="protein sequence ID" value="CAF4328820.1"/>
    <property type="molecule type" value="Genomic_DNA"/>
</dbReference>
<feature type="non-terminal residue" evidence="2">
    <location>
        <position position="340"/>
    </location>
</feature>
<dbReference type="EMBL" id="CAJNOK010038801">
    <property type="protein sequence ID" value="CAF1540569.1"/>
    <property type="molecule type" value="Genomic_DNA"/>
</dbReference>
<dbReference type="InterPro" id="IPR032675">
    <property type="entry name" value="LRR_dom_sf"/>
</dbReference>
<gene>
    <name evidence="1" type="ORF">OVA965_LOCUS38753</name>
    <name evidence="2" type="ORF">TMI583_LOCUS39967</name>
</gene>
<dbReference type="InterPro" id="IPR052394">
    <property type="entry name" value="LRR-containing"/>
</dbReference>
<dbReference type="Proteomes" id="UP000677228">
    <property type="component" value="Unassembled WGS sequence"/>
</dbReference>
<sequence>DTECEALVEALKVNETLIQLILRSNEISDIGSEALAEALKVNEALTQLILQSNEISEIRGQSLAEALKVNKALIQLNLGHNRISDTECEALVEALKVNETLIQLILRKRANCVLSVALRKWLDRNHSTHWSDGLLPVVYGINTRVSSTTKTTPYETMFGQQPRSNSDFWKIVKENRIEDEDQLPAPVESENMLEPSIIIETQSDDFDNDIREHNLNVSNLISAMFPLLDINDSANASHVLSGSLLDLSSSFCVNYHQPQSTTTNSTTPDLVAFDSPSLPSRTLTTFPQSSGLASNVLSLNGNTSTILQVSIPASHSQSSPSTLTASYLATSSSLPPRHAD</sequence>
<evidence type="ECO:0000313" key="1">
    <source>
        <dbReference type="EMBL" id="CAF1540569.1"/>
    </source>
</evidence>
<feature type="non-terminal residue" evidence="2">
    <location>
        <position position="1"/>
    </location>
</feature>
<dbReference type="InterPro" id="IPR001611">
    <property type="entry name" value="Leu-rich_rpt"/>
</dbReference>
<dbReference type="PANTHER" id="PTHR24114">
    <property type="entry name" value="LEUCINE RICH REPEAT FAMILY PROTEIN"/>
    <property type="match status" value="1"/>
</dbReference>
<comment type="caution">
    <text evidence="2">The sequence shown here is derived from an EMBL/GenBank/DDBJ whole genome shotgun (WGS) entry which is preliminary data.</text>
</comment>
<proteinExistence type="predicted"/>
<reference evidence="2" key="1">
    <citation type="submission" date="2021-02" db="EMBL/GenBank/DDBJ databases">
        <authorList>
            <person name="Nowell W R."/>
        </authorList>
    </citation>
    <scope>NUCLEOTIDE SEQUENCE</scope>
</reference>
<protein>
    <submittedName>
        <fullName evidence="2">Uncharacterized protein</fullName>
    </submittedName>
</protein>
<dbReference type="PANTHER" id="PTHR24114:SF2">
    <property type="entry name" value="F-BOX DOMAIN-CONTAINING PROTEIN-RELATED"/>
    <property type="match status" value="1"/>
</dbReference>
<name>A0A8S2UDX8_9BILA</name>
<dbReference type="Proteomes" id="UP000682733">
    <property type="component" value="Unassembled WGS sequence"/>
</dbReference>
<dbReference type="SMART" id="SM00368">
    <property type="entry name" value="LRR_RI"/>
    <property type="match status" value="3"/>
</dbReference>
<dbReference type="SUPFAM" id="SSF52047">
    <property type="entry name" value="RNI-like"/>
    <property type="match status" value="1"/>
</dbReference>
<evidence type="ECO:0000313" key="3">
    <source>
        <dbReference type="Proteomes" id="UP000682733"/>
    </source>
</evidence>
<evidence type="ECO:0000313" key="2">
    <source>
        <dbReference type="EMBL" id="CAF4328820.1"/>
    </source>
</evidence>